<sequence>MKEGLYANFKTNKGDILVELTFKKTPGTVANFVGLAEGKIENDAKALGEPYYDGLKFHRVIQDFMIQGGDPAGNGTGGPGYNFEDEFHEDLKHNRGGVLSMANAGPGTNGSQFFITHNETPWLDGKHAVFGYVEEGQDVVDKIQQGDKIETLEIIRKGDAAESFDAVEVFKKFNSAKAEREAKAKAALEDKVKALVDESYKKTDSGLYYKVLNEGKGDQLKAGESVNIHYTGKLSTGQVFDSSIERKQPINFVLGQGQVISGWDEGLQLLSKGAKAQFVIPPHLAYGERDIPGVIPANSILIFDVEVV</sequence>
<dbReference type="Pfam" id="PF00254">
    <property type="entry name" value="FKBP_C"/>
    <property type="match status" value="1"/>
</dbReference>
<evidence type="ECO:0000256" key="4">
    <source>
        <dbReference type="ARBA" id="ARBA00023235"/>
    </source>
</evidence>
<dbReference type="PANTHER" id="PTHR45625">
    <property type="entry name" value="PEPTIDYL-PROLYL CIS-TRANS ISOMERASE-RELATED"/>
    <property type="match status" value="1"/>
</dbReference>
<evidence type="ECO:0000256" key="2">
    <source>
        <dbReference type="ARBA" id="ARBA00007365"/>
    </source>
</evidence>
<dbReference type="InterPro" id="IPR020892">
    <property type="entry name" value="Cyclophilin-type_PPIase_CS"/>
</dbReference>
<dbReference type="Gene3D" id="3.10.50.40">
    <property type="match status" value="1"/>
</dbReference>
<evidence type="ECO:0000313" key="10">
    <source>
        <dbReference type="Proteomes" id="UP000198820"/>
    </source>
</evidence>
<feature type="domain" description="PPIase cyclophilin-type" evidence="8">
    <location>
        <begin position="14"/>
        <end position="145"/>
    </location>
</feature>
<dbReference type="SUPFAM" id="SSF50891">
    <property type="entry name" value="Cyclophilin-like"/>
    <property type="match status" value="1"/>
</dbReference>
<evidence type="ECO:0000313" key="9">
    <source>
        <dbReference type="EMBL" id="SEA13164.1"/>
    </source>
</evidence>
<comment type="catalytic activity">
    <reaction evidence="1 5 6">
        <text>[protein]-peptidylproline (omega=180) = [protein]-peptidylproline (omega=0)</text>
        <dbReference type="Rhea" id="RHEA:16237"/>
        <dbReference type="Rhea" id="RHEA-COMP:10747"/>
        <dbReference type="Rhea" id="RHEA-COMP:10748"/>
        <dbReference type="ChEBI" id="CHEBI:83833"/>
        <dbReference type="ChEBI" id="CHEBI:83834"/>
        <dbReference type="EC" id="5.2.1.8"/>
    </reaction>
</comment>
<comment type="similarity">
    <text evidence="2">Belongs to the cyclophilin-type PPIase family.</text>
</comment>
<evidence type="ECO:0000259" key="8">
    <source>
        <dbReference type="PROSITE" id="PS50072"/>
    </source>
</evidence>
<dbReference type="GO" id="GO:0003755">
    <property type="term" value="F:peptidyl-prolyl cis-trans isomerase activity"/>
    <property type="evidence" value="ECO:0007669"/>
    <property type="project" value="UniProtKB-UniRule"/>
</dbReference>
<dbReference type="CDD" id="cd00317">
    <property type="entry name" value="cyclophilin"/>
    <property type="match status" value="1"/>
</dbReference>
<feature type="domain" description="PPIase FKBP-type" evidence="7">
    <location>
        <begin position="223"/>
        <end position="308"/>
    </location>
</feature>
<dbReference type="Proteomes" id="UP000198820">
    <property type="component" value="Unassembled WGS sequence"/>
</dbReference>
<dbReference type="FunFam" id="3.10.50.40:FF:000006">
    <property type="entry name" value="Peptidyl-prolyl cis-trans isomerase"/>
    <property type="match status" value="1"/>
</dbReference>
<dbReference type="EC" id="5.2.1.8" evidence="6"/>
<evidence type="ECO:0000256" key="5">
    <source>
        <dbReference type="PROSITE-ProRule" id="PRU00277"/>
    </source>
</evidence>
<reference evidence="9 10" key="1">
    <citation type="submission" date="2016-10" db="EMBL/GenBank/DDBJ databases">
        <authorList>
            <person name="de Groot N.N."/>
        </authorList>
    </citation>
    <scope>NUCLEOTIDE SEQUENCE [LARGE SCALE GENOMIC DNA]</scope>
    <source>
        <strain evidence="9 10">DSM 23581</strain>
    </source>
</reference>
<dbReference type="PRINTS" id="PR00153">
    <property type="entry name" value="CSAPPISMRASE"/>
</dbReference>
<keyword evidence="4 5" id="KW-0413">Isomerase</keyword>
<dbReference type="InterPro" id="IPR002130">
    <property type="entry name" value="Cyclophilin-type_PPIase_dom"/>
</dbReference>
<dbReference type="EMBL" id="FNQF01000003">
    <property type="protein sequence ID" value="SEA13164.1"/>
    <property type="molecule type" value="Genomic_DNA"/>
</dbReference>
<evidence type="ECO:0000259" key="7">
    <source>
        <dbReference type="PROSITE" id="PS50059"/>
    </source>
</evidence>
<dbReference type="InterPro" id="IPR001179">
    <property type="entry name" value="PPIase_FKBP_dom"/>
</dbReference>
<gene>
    <name evidence="9" type="ORF">SAMN05421540_103207</name>
</gene>
<dbReference type="SUPFAM" id="SSF54534">
    <property type="entry name" value="FKBP-like"/>
    <property type="match status" value="1"/>
</dbReference>
<evidence type="ECO:0000256" key="6">
    <source>
        <dbReference type="RuleBase" id="RU003915"/>
    </source>
</evidence>
<evidence type="ECO:0000256" key="3">
    <source>
        <dbReference type="ARBA" id="ARBA00023110"/>
    </source>
</evidence>
<protein>
    <recommendedName>
        <fullName evidence="6">Peptidyl-prolyl cis-trans isomerase</fullName>
        <ecNumber evidence="6">5.2.1.8</ecNumber>
    </recommendedName>
</protein>
<dbReference type="PANTHER" id="PTHR45625:SF4">
    <property type="entry name" value="PEPTIDYLPROLYL ISOMERASE DOMAIN AND WD REPEAT-CONTAINING PROTEIN 1"/>
    <property type="match status" value="1"/>
</dbReference>
<accession>A0A1H3YQ62</accession>
<dbReference type="Gene3D" id="2.40.100.10">
    <property type="entry name" value="Cyclophilin-like"/>
    <property type="match status" value="1"/>
</dbReference>
<organism evidence="9 10">
    <name type="scientific">Psychroflexus halocasei</name>
    <dbReference type="NCBI Taxonomy" id="908615"/>
    <lineage>
        <taxon>Bacteria</taxon>
        <taxon>Pseudomonadati</taxon>
        <taxon>Bacteroidota</taxon>
        <taxon>Flavobacteriia</taxon>
        <taxon>Flavobacteriales</taxon>
        <taxon>Flavobacteriaceae</taxon>
        <taxon>Psychroflexus</taxon>
    </lineage>
</organism>
<dbReference type="RefSeq" id="WP_093240821.1">
    <property type="nucleotide sequence ID" value="NZ_FNQF01000003.1"/>
</dbReference>
<dbReference type="InterPro" id="IPR029000">
    <property type="entry name" value="Cyclophilin-like_dom_sf"/>
</dbReference>
<comment type="similarity">
    <text evidence="6">Belongs to the FKBP-type PPIase family.</text>
</comment>
<dbReference type="Pfam" id="PF00160">
    <property type="entry name" value="Pro_isomerase"/>
    <property type="match status" value="1"/>
</dbReference>
<dbReference type="STRING" id="908615.SAMN05421540_103207"/>
<dbReference type="PROSITE" id="PS50059">
    <property type="entry name" value="FKBP_PPIASE"/>
    <property type="match status" value="1"/>
</dbReference>
<dbReference type="GO" id="GO:0006457">
    <property type="term" value="P:protein folding"/>
    <property type="evidence" value="ECO:0007669"/>
    <property type="project" value="InterPro"/>
</dbReference>
<proteinExistence type="inferred from homology"/>
<keyword evidence="3 5" id="KW-0697">Rotamase</keyword>
<name>A0A1H3YQ62_9FLAO</name>
<evidence type="ECO:0000256" key="1">
    <source>
        <dbReference type="ARBA" id="ARBA00000971"/>
    </source>
</evidence>
<dbReference type="InterPro" id="IPR044666">
    <property type="entry name" value="Cyclophilin_A-like"/>
</dbReference>
<dbReference type="PROSITE" id="PS00170">
    <property type="entry name" value="CSA_PPIASE_1"/>
    <property type="match status" value="1"/>
</dbReference>
<dbReference type="AlphaFoldDB" id="A0A1H3YQ62"/>
<dbReference type="InterPro" id="IPR046357">
    <property type="entry name" value="PPIase_dom_sf"/>
</dbReference>
<dbReference type="PROSITE" id="PS50072">
    <property type="entry name" value="CSA_PPIASE_2"/>
    <property type="match status" value="1"/>
</dbReference>
<keyword evidence="10" id="KW-1185">Reference proteome</keyword>